<dbReference type="SUPFAM" id="SSF52833">
    <property type="entry name" value="Thioredoxin-like"/>
    <property type="match status" value="1"/>
</dbReference>
<dbReference type="PANTHER" id="PTHR36450">
    <property type="entry name" value="THIOREDOXIN"/>
    <property type="match status" value="1"/>
</dbReference>
<dbReference type="Pfam" id="PF13192">
    <property type="entry name" value="Thioredoxin_3"/>
    <property type="match status" value="1"/>
</dbReference>
<evidence type="ECO:0000313" key="4">
    <source>
        <dbReference type="EMBL" id="VUX47775.1"/>
    </source>
</evidence>
<dbReference type="AlphaFoldDB" id="A0A564WH35"/>
<protein>
    <submittedName>
        <fullName evidence="4">Thioredoxin</fullName>
    </submittedName>
</protein>
<reference evidence="4" key="1">
    <citation type="submission" date="2018-11" db="EMBL/GenBank/DDBJ databases">
        <authorList>
            <person name="Onetto C."/>
        </authorList>
    </citation>
    <scope>NUCLEOTIDE SEQUENCE [LARGE SCALE GENOMIC DNA]</scope>
</reference>
<name>A0A564WH35_9PROT</name>
<keyword evidence="2" id="KW-0676">Redox-active center</keyword>
<gene>
    <name evidence="4" type="ORF">DF3PA_70096</name>
</gene>
<evidence type="ECO:0000256" key="2">
    <source>
        <dbReference type="PIRSR" id="PIRSR037031-51"/>
    </source>
</evidence>
<feature type="domain" description="Thioredoxin-like fold" evidence="3">
    <location>
        <begin position="3"/>
        <end position="76"/>
    </location>
</feature>
<feature type="active site" description="Nucleophile" evidence="1">
    <location>
        <position position="11"/>
    </location>
</feature>
<dbReference type="Proteomes" id="UP000326641">
    <property type="component" value="Unassembled WGS sequence"/>
</dbReference>
<feature type="disulfide bond" description="Redox-active" evidence="2">
    <location>
        <begin position="11"/>
        <end position="14"/>
    </location>
</feature>
<dbReference type="PANTHER" id="PTHR36450:SF1">
    <property type="entry name" value="THIOREDOXIN"/>
    <property type="match status" value="1"/>
</dbReference>
<dbReference type="PIRSF" id="PIRSF037031">
    <property type="entry name" value="Redox_disulphide_2"/>
    <property type="match status" value="1"/>
</dbReference>
<dbReference type="EMBL" id="UXAT02000052">
    <property type="protein sequence ID" value="VUX47775.1"/>
    <property type="molecule type" value="Genomic_DNA"/>
</dbReference>
<proteinExistence type="predicted"/>
<keyword evidence="5" id="KW-1185">Reference proteome</keyword>
<evidence type="ECO:0000259" key="3">
    <source>
        <dbReference type="Pfam" id="PF13192"/>
    </source>
</evidence>
<dbReference type="InterPro" id="IPR036249">
    <property type="entry name" value="Thioredoxin-like_sf"/>
</dbReference>
<accession>A0A564WH35</accession>
<keyword evidence="2" id="KW-1015">Disulfide bond</keyword>
<sequence>MVDFKILGSGCAKCVKLAENTEAAAKELGLDYTVGKITDRNQIVDAGVMMTPALIVDGKVRSSGKVLTPEQIKALLTS</sequence>
<evidence type="ECO:0000313" key="5">
    <source>
        <dbReference type="Proteomes" id="UP000326641"/>
    </source>
</evidence>
<feature type="active site" description="Nucleophile" evidence="1">
    <location>
        <position position="14"/>
    </location>
</feature>
<comment type="caution">
    <text evidence="4">The sequence shown here is derived from an EMBL/GenBank/DDBJ whole genome shotgun (WGS) entry which is preliminary data.</text>
</comment>
<evidence type="ECO:0000256" key="1">
    <source>
        <dbReference type="PIRSR" id="PIRSR037031-50"/>
    </source>
</evidence>
<organism evidence="4 5">
    <name type="scientific">Candidatus Defluviicoccus seviourii</name>
    <dbReference type="NCBI Taxonomy" id="2565273"/>
    <lineage>
        <taxon>Bacteria</taxon>
        <taxon>Pseudomonadati</taxon>
        <taxon>Pseudomonadota</taxon>
        <taxon>Alphaproteobacteria</taxon>
        <taxon>Rhodospirillales</taxon>
        <taxon>Rhodospirillaceae</taxon>
        <taxon>Defluviicoccus</taxon>
    </lineage>
</organism>
<dbReference type="InterPro" id="IPR005243">
    <property type="entry name" value="THIRX-like_proc"/>
</dbReference>
<dbReference type="NCBIfam" id="TIGR00412">
    <property type="entry name" value="redox_disulf_2"/>
    <property type="match status" value="1"/>
</dbReference>
<dbReference type="InterPro" id="IPR012336">
    <property type="entry name" value="Thioredoxin-like_fold"/>
</dbReference>
<dbReference type="Gene3D" id="3.40.30.10">
    <property type="entry name" value="Glutaredoxin"/>
    <property type="match status" value="1"/>
</dbReference>